<dbReference type="AlphaFoldDB" id="A0A6J4M2B3"/>
<reference evidence="2" key="1">
    <citation type="submission" date="2020-02" db="EMBL/GenBank/DDBJ databases">
        <authorList>
            <person name="Meier V. D."/>
        </authorList>
    </citation>
    <scope>NUCLEOTIDE SEQUENCE</scope>
    <source>
        <strain evidence="2">AVDCRST_MAG93</strain>
    </source>
</reference>
<evidence type="ECO:0000313" key="2">
    <source>
        <dbReference type="EMBL" id="CAA9347240.1"/>
    </source>
</evidence>
<accession>A0A6J4M2B3</accession>
<feature type="non-terminal residue" evidence="2">
    <location>
        <position position="1"/>
    </location>
</feature>
<feature type="non-terminal residue" evidence="2">
    <location>
        <position position="28"/>
    </location>
</feature>
<gene>
    <name evidence="2" type="ORF">AVDCRST_MAG93-6948</name>
</gene>
<sequence>ERAPTGHGVAQPAARSVGSRWADPARCV</sequence>
<feature type="region of interest" description="Disordered" evidence="1">
    <location>
        <begin position="1"/>
        <end position="28"/>
    </location>
</feature>
<dbReference type="EMBL" id="CADCTR010002339">
    <property type="protein sequence ID" value="CAA9347240.1"/>
    <property type="molecule type" value="Genomic_DNA"/>
</dbReference>
<proteinExistence type="predicted"/>
<protein>
    <submittedName>
        <fullName evidence="2">Uncharacterized protein</fullName>
    </submittedName>
</protein>
<evidence type="ECO:0000256" key="1">
    <source>
        <dbReference type="SAM" id="MobiDB-lite"/>
    </source>
</evidence>
<organism evidence="2">
    <name type="scientific">uncultured Chloroflexia bacterium</name>
    <dbReference type="NCBI Taxonomy" id="1672391"/>
    <lineage>
        <taxon>Bacteria</taxon>
        <taxon>Bacillati</taxon>
        <taxon>Chloroflexota</taxon>
        <taxon>Chloroflexia</taxon>
        <taxon>environmental samples</taxon>
    </lineage>
</organism>
<name>A0A6J4M2B3_9CHLR</name>